<feature type="transmembrane region" description="Helical" evidence="7">
    <location>
        <begin position="260"/>
        <end position="281"/>
    </location>
</feature>
<evidence type="ECO:0000256" key="7">
    <source>
        <dbReference type="SAM" id="Phobius"/>
    </source>
</evidence>
<keyword evidence="4 7" id="KW-0812">Transmembrane</keyword>
<dbReference type="AlphaFoldDB" id="A0A7X0NG32"/>
<accession>A0A7X0NG32</accession>
<name>A0A7X0NG32_9GAMM</name>
<keyword evidence="3" id="KW-1003">Cell membrane</keyword>
<dbReference type="PANTHER" id="PTHR30106">
    <property type="entry name" value="INNER MEMBRANE PROTEIN YEIH-RELATED"/>
    <property type="match status" value="1"/>
</dbReference>
<dbReference type="Pfam" id="PF03601">
    <property type="entry name" value="Cons_hypoth698"/>
    <property type="match status" value="1"/>
</dbReference>
<dbReference type="RefSeq" id="WP_184423625.1">
    <property type="nucleotide sequence ID" value="NZ_AP027362.1"/>
</dbReference>
<feature type="transmembrane region" description="Helical" evidence="7">
    <location>
        <begin position="159"/>
        <end position="180"/>
    </location>
</feature>
<dbReference type="Proteomes" id="UP000537141">
    <property type="component" value="Unassembled WGS sequence"/>
</dbReference>
<evidence type="ECO:0000256" key="5">
    <source>
        <dbReference type="ARBA" id="ARBA00022989"/>
    </source>
</evidence>
<evidence type="ECO:0000256" key="6">
    <source>
        <dbReference type="ARBA" id="ARBA00023136"/>
    </source>
</evidence>
<comment type="similarity">
    <text evidence="2">Belongs to the UPF0324 family.</text>
</comment>
<comment type="caution">
    <text evidence="8">The sequence shown here is derived from an EMBL/GenBank/DDBJ whole genome shotgun (WGS) entry which is preliminary data.</text>
</comment>
<keyword evidence="6 7" id="KW-0472">Membrane</keyword>
<proteinExistence type="inferred from homology"/>
<comment type="subcellular location">
    <subcellularLocation>
        <location evidence="1">Cell membrane</location>
        <topology evidence="1">Multi-pass membrane protein</topology>
    </subcellularLocation>
</comment>
<dbReference type="InterPro" id="IPR018383">
    <property type="entry name" value="UPF0324_pro"/>
</dbReference>
<evidence type="ECO:0000256" key="1">
    <source>
        <dbReference type="ARBA" id="ARBA00004651"/>
    </source>
</evidence>
<keyword evidence="5 7" id="KW-1133">Transmembrane helix</keyword>
<dbReference type="NCBIfam" id="TIGR00698">
    <property type="entry name" value="YeiH family putative sulfate export transporter"/>
    <property type="match status" value="1"/>
</dbReference>
<evidence type="ECO:0000256" key="2">
    <source>
        <dbReference type="ARBA" id="ARBA00007977"/>
    </source>
</evidence>
<dbReference type="GO" id="GO:0005886">
    <property type="term" value="C:plasma membrane"/>
    <property type="evidence" value="ECO:0007669"/>
    <property type="project" value="UniProtKB-SubCell"/>
</dbReference>
<feature type="transmembrane region" description="Helical" evidence="7">
    <location>
        <begin position="319"/>
        <end position="337"/>
    </location>
</feature>
<feature type="transmembrane region" description="Helical" evidence="7">
    <location>
        <begin position="220"/>
        <end position="239"/>
    </location>
</feature>
<dbReference type="EMBL" id="JACHHU010000008">
    <property type="protein sequence ID" value="MBB6542808.1"/>
    <property type="molecule type" value="Genomic_DNA"/>
</dbReference>
<feature type="transmembrane region" description="Helical" evidence="7">
    <location>
        <begin position="129"/>
        <end position="147"/>
    </location>
</feature>
<dbReference type="PANTHER" id="PTHR30106:SF2">
    <property type="entry name" value="UPF0324 INNER MEMBRANE PROTEIN YEIH"/>
    <property type="match status" value="1"/>
</dbReference>
<organism evidence="8 9">
    <name type="scientific">Thalassotalea piscium</name>
    <dbReference type="NCBI Taxonomy" id="1230533"/>
    <lineage>
        <taxon>Bacteria</taxon>
        <taxon>Pseudomonadati</taxon>
        <taxon>Pseudomonadota</taxon>
        <taxon>Gammaproteobacteria</taxon>
        <taxon>Alteromonadales</taxon>
        <taxon>Colwelliaceae</taxon>
        <taxon>Thalassotalea</taxon>
    </lineage>
</organism>
<evidence type="ECO:0000256" key="3">
    <source>
        <dbReference type="ARBA" id="ARBA00022475"/>
    </source>
</evidence>
<gene>
    <name evidence="8" type="ORF">HNQ55_001308</name>
</gene>
<feature type="transmembrane region" description="Helical" evidence="7">
    <location>
        <begin position="97"/>
        <end position="117"/>
    </location>
</feature>
<protein>
    <submittedName>
        <fullName evidence="8">Putative integral membrane protein (TIGR00698 family)</fullName>
    </submittedName>
</protein>
<evidence type="ECO:0000256" key="4">
    <source>
        <dbReference type="ARBA" id="ARBA00022692"/>
    </source>
</evidence>
<evidence type="ECO:0000313" key="8">
    <source>
        <dbReference type="EMBL" id="MBB6542808.1"/>
    </source>
</evidence>
<sequence>MAFSAENRSNTLNGILFVALFSVIATSMADFVIFKQFAISPLIIGIVLGVIYANTLRDKFPSDWQAGITFSTKTLLRIGIIFYGFRLTFQHVAEVGLAGILMSLFIVTFTFLLGYLVGTKLLKLDRDTSILISAGSSICGAAAVLATEPVLKAEAHKTSIAVATVVVFGTIAMFLYPFIYQSGLLSLNEQAMGVYLGGTLHEVAHVVAAGHAINDNVADTAVIVKMLRVMLLAPFLLLLSMWLKGQLMHNSHQSNRSPIVIPWFAVAFIAVVGFNSLHLLPSQTITVINQADTFALTMAMTALGMETRTSKFKGIGFKPLYLASILFLWLLFAGYLLTKVVYQVI</sequence>
<feature type="transmembrane region" description="Helical" evidence="7">
    <location>
        <begin position="12"/>
        <end position="31"/>
    </location>
</feature>
<feature type="transmembrane region" description="Helical" evidence="7">
    <location>
        <begin position="37"/>
        <end position="54"/>
    </location>
</feature>
<reference evidence="8 9" key="1">
    <citation type="submission" date="2020-08" db="EMBL/GenBank/DDBJ databases">
        <title>Genomic Encyclopedia of Type Strains, Phase IV (KMG-IV): sequencing the most valuable type-strain genomes for metagenomic binning, comparative biology and taxonomic classification.</title>
        <authorList>
            <person name="Goeker M."/>
        </authorList>
    </citation>
    <scope>NUCLEOTIDE SEQUENCE [LARGE SCALE GENOMIC DNA]</scope>
    <source>
        <strain evidence="8 9">DSM 26287</strain>
    </source>
</reference>
<evidence type="ECO:0000313" key="9">
    <source>
        <dbReference type="Proteomes" id="UP000537141"/>
    </source>
</evidence>
<feature type="transmembrane region" description="Helical" evidence="7">
    <location>
        <begin position="192"/>
        <end position="214"/>
    </location>
</feature>
<keyword evidence="9" id="KW-1185">Reference proteome</keyword>
<dbReference type="InterPro" id="IPR004630">
    <property type="entry name" value="UPF0324_YeiH-like"/>
</dbReference>